<evidence type="ECO:0000313" key="2">
    <source>
        <dbReference type="EnsemblPlants" id="cds.evm.model.10.1830"/>
    </source>
</evidence>
<dbReference type="PANTHER" id="PTHR34959">
    <property type="entry name" value="PROTEIN LAZY 1"/>
    <property type="match status" value="1"/>
</dbReference>
<dbReference type="AlphaFoldDB" id="A0A803QL15"/>
<organism evidence="2 3">
    <name type="scientific">Cannabis sativa</name>
    <name type="common">Hemp</name>
    <name type="synonym">Marijuana</name>
    <dbReference type="NCBI Taxonomy" id="3483"/>
    <lineage>
        <taxon>Eukaryota</taxon>
        <taxon>Viridiplantae</taxon>
        <taxon>Streptophyta</taxon>
        <taxon>Embryophyta</taxon>
        <taxon>Tracheophyta</taxon>
        <taxon>Spermatophyta</taxon>
        <taxon>Magnoliopsida</taxon>
        <taxon>eudicotyledons</taxon>
        <taxon>Gunneridae</taxon>
        <taxon>Pentapetalae</taxon>
        <taxon>rosids</taxon>
        <taxon>fabids</taxon>
        <taxon>Rosales</taxon>
        <taxon>Cannabaceae</taxon>
        <taxon>Cannabis</taxon>
    </lineage>
</organism>
<protein>
    <submittedName>
        <fullName evidence="2">Uncharacterized protein</fullName>
    </submittedName>
</protein>
<dbReference type="Gramene" id="evm.model.10.1830">
    <property type="protein sequence ID" value="cds.evm.model.10.1830"/>
    <property type="gene ID" value="evm.TU.10.1830"/>
</dbReference>
<name>A0A803QL15_CANSA</name>
<dbReference type="EnsemblPlants" id="evm.model.10.1830">
    <property type="protein sequence ID" value="cds.evm.model.10.1830"/>
    <property type="gene ID" value="evm.TU.10.1830"/>
</dbReference>
<feature type="compositionally biased region" description="Low complexity" evidence="1">
    <location>
        <begin position="414"/>
        <end position="427"/>
    </location>
</feature>
<evidence type="ECO:0000256" key="1">
    <source>
        <dbReference type="SAM" id="MobiDB-lite"/>
    </source>
</evidence>
<keyword evidence="3" id="KW-1185">Reference proteome</keyword>
<evidence type="ECO:0000313" key="3">
    <source>
        <dbReference type="Proteomes" id="UP000596661"/>
    </source>
</evidence>
<dbReference type="OMA" id="FHRTKIT"/>
<dbReference type="GO" id="GO:2000012">
    <property type="term" value="P:regulation of auxin polar transport"/>
    <property type="evidence" value="ECO:0007669"/>
    <property type="project" value="InterPro"/>
</dbReference>
<dbReference type="GO" id="GO:0009630">
    <property type="term" value="P:gravitropism"/>
    <property type="evidence" value="ECO:0007669"/>
    <property type="project" value="InterPro"/>
</dbReference>
<dbReference type="PANTHER" id="PTHR34959:SF4">
    <property type="entry name" value="PROTEIN LAZY 1"/>
    <property type="match status" value="1"/>
</dbReference>
<proteinExistence type="predicted"/>
<dbReference type="Proteomes" id="UP000596661">
    <property type="component" value="Unassembled WGS sequence"/>
</dbReference>
<dbReference type="InterPro" id="IPR038928">
    <property type="entry name" value="LAZY1"/>
</dbReference>
<sequence>MSSSSSSSKPAQFNSKIRLVLVSHASRRYLCYHRTLLKLPQVCDFVPPSSKNLITETPRSIDQNEGNPCIRLSAQTSLDDQDSYTKQNFGSKDGFASLKRPKQEEESYFSQYKASTEEETSTTISELFHGFLSIGTLGSEANINEPETPTFATPALENIADTPTFATPLENIAEGRVLKVTENDLKIINYELEKFLEAESKEEVFDESSARMSSVSTITLGGKQLEGVEDEDYWKTMVCPLQGYLFGSSIELPETREELKKEKASLAELFHRTKITENCTEKYVSEEIPDKHKHKSATHFMKKMIKKLHLSSKISLHSACGDLPDSVSAKKEIGNATDSVSSKKKLHKVMRMFHRKIHPENSADAREFIRSKCNPKITPNEGGYTHGNLIQKGGDNRGYRRGPPSRRETQSRMSKLNLSQQSSLSCNNVRGKGEHWINIDDDCK</sequence>
<feature type="region of interest" description="Disordered" evidence="1">
    <location>
        <begin position="376"/>
        <end position="427"/>
    </location>
</feature>
<reference evidence="2" key="1">
    <citation type="submission" date="2021-03" db="UniProtKB">
        <authorList>
            <consortium name="EnsemblPlants"/>
        </authorList>
    </citation>
    <scope>IDENTIFICATION</scope>
</reference>
<accession>A0A803QL15</accession>
<dbReference type="EMBL" id="UZAU01000821">
    <property type="status" value="NOT_ANNOTATED_CDS"/>
    <property type="molecule type" value="Genomic_DNA"/>
</dbReference>